<dbReference type="PANTHER" id="PTHR43792:SF13">
    <property type="entry name" value="ACETYLTRANSFERASE"/>
    <property type="match status" value="1"/>
</dbReference>
<keyword evidence="3" id="KW-1185">Reference proteome</keyword>
<evidence type="ECO:0000313" key="3">
    <source>
        <dbReference type="Proteomes" id="UP000658980"/>
    </source>
</evidence>
<gene>
    <name evidence="2" type="ORF">H9630_04720</name>
</gene>
<feature type="domain" description="N-acetyltransferase" evidence="1">
    <location>
        <begin position="8"/>
        <end position="150"/>
    </location>
</feature>
<sequence length="152" mass="17118">MKSETARLILLPCDSQSAQVIEAQHYENGPQIADHVKELKNDPALYGWGSWLVLRKSDGLIIGDAGFKGKPDANQQVEVGYGFLESEWGKGYATEAVECLLDWAFHKKDVIKVIAETDLDNIGSIRVLEKLGMKRTQATYDMIYWEKNKESI</sequence>
<evidence type="ECO:0000313" key="2">
    <source>
        <dbReference type="EMBL" id="MBD8014116.1"/>
    </source>
</evidence>
<protein>
    <submittedName>
        <fullName evidence="2">GNAT family N-acetyltransferase</fullName>
    </submittedName>
</protein>
<organism evidence="2 3">
    <name type="scientific">Planococcus wigleyi</name>
    <dbReference type="NCBI Taxonomy" id="2762216"/>
    <lineage>
        <taxon>Bacteria</taxon>
        <taxon>Bacillati</taxon>
        <taxon>Bacillota</taxon>
        <taxon>Bacilli</taxon>
        <taxon>Bacillales</taxon>
        <taxon>Caryophanaceae</taxon>
        <taxon>Planococcus</taxon>
    </lineage>
</organism>
<dbReference type="PANTHER" id="PTHR43792">
    <property type="entry name" value="GNAT FAMILY, PUTATIVE (AFU_ORTHOLOGUE AFUA_3G00765)-RELATED-RELATED"/>
    <property type="match status" value="1"/>
</dbReference>
<dbReference type="RefSeq" id="WP_191714307.1">
    <property type="nucleotide sequence ID" value="NZ_JACSPU010000001.1"/>
</dbReference>
<comment type="caution">
    <text evidence="2">The sequence shown here is derived from an EMBL/GenBank/DDBJ whole genome shotgun (WGS) entry which is preliminary data.</text>
</comment>
<dbReference type="Proteomes" id="UP000658980">
    <property type="component" value="Unassembled WGS sequence"/>
</dbReference>
<name>A0ABR8WAQ7_9BACL</name>
<dbReference type="Gene3D" id="3.40.630.30">
    <property type="match status" value="1"/>
</dbReference>
<evidence type="ECO:0000259" key="1">
    <source>
        <dbReference type="PROSITE" id="PS51186"/>
    </source>
</evidence>
<dbReference type="InterPro" id="IPR016181">
    <property type="entry name" value="Acyl_CoA_acyltransferase"/>
</dbReference>
<reference evidence="2 3" key="1">
    <citation type="submission" date="2020-08" db="EMBL/GenBank/DDBJ databases">
        <title>A Genomic Blueprint of the Chicken Gut Microbiome.</title>
        <authorList>
            <person name="Gilroy R."/>
            <person name="Ravi A."/>
            <person name="Getino M."/>
            <person name="Pursley I."/>
            <person name="Horton D.L."/>
            <person name="Alikhan N.-F."/>
            <person name="Baker D."/>
            <person name="Gharbi K."/>
            <person name="Hall N."/>
            <person name="Watson M."/>
            <person name="Adriaenssens E.M."/>
            <person name="Foster-Nyarko E."/>
            <person name="Jarju S."/>
            <person name="Secka A."/>
            <person name="Antonio M."/>
            <person name="Oren A."/>
            <person name="Chaudhuri R."/>
            <person name="La Ragione R.M."/>
            <person name="Hildebrand F."/>
            <person name="Pallen M.J."/>
        </authorList>
    </citation>
    <scope>NUCLEOTIDE SEQUENCE [LARGE SCALE GENOMIC DNA]</scope>
    <source>
        <strain evidence="2 3">Sa1BUA13</strain>
    </source>
</reference>
<dbReference type="PROSITE" id="PS51186">
    <property type="entry name" value="GNAT"/>
    <property type="match status" value="1"/>
</dbReference>
<dbReference type="InterPro" id="IPR000182">
    <property type="entry name" value="GNAT_dom"/>
</dbReference>
<dbReference type="EMBL" id="JACSPU010000001">
    <property type="protein sequence ID" value="MBD8014116.1"/>
    <property type="molecule type" value="Genomic_DNA"/>
</dbReference>
<dbReference type="InterPro" id="IPR051531">
    <property type="entry name" value="N-acetyltransferase"/>
</dbReference>
<proteinExistence type="predicted"/>
<dbReference type="Pfam" id="PF13302">
    <property type="entry name" value="Acetyltransf_3"/>
    <property type="match status" value="1"/>
</dbReference>
<accession>A0ABR8WAQ7</accession>
<dbReference type="SUPFAM" id="SSF55729">
    <property type="entry name" value="Acyl-CoA N-acyltransferases (Nat)"/>
    <property type="match status" value="1"/>
</dbReference>